<dbReference type="PROSITE" id="PS00012">
    <property type="entry name" value="PHOSPHOPANTETHEINE"/>
    <property type="match status" value="1"/>
</dbReference>
<keyword evidence="6" id="KW-0511">Multifunctional enzyme</keyword>
<dbReference type="InterPro" id="IPR049551">
    <property type="entry name" value="PKS_DH_C"/>
</dbReference>
<dbReference type="SUPFAM" id="SSF52151">
    <property type="entry name" value="FabD/lysophospholipase-like"/>
    <property type="match status" value="1"/>
</dbReference>
<proteinExistence type="predicted"/>
<keyword evidence="2" id="KW-0596">Phosphopantetheine</keyword>
<dbReference type="Pfam" id="PF08240">
    <property type="entry name" value="ADH_N"/>
    <property type="match status" value="1"/>
</dbReference>
<dbReference type="InterPro" id="IPR020843">
    <property type="entry name" value="ER"/>
</dbReference>
<dbReference type="PANTHER" id="PTHR43775:SF51">
    <property type="entry name" value="INACTIVE PHENOLPHTHIOCEROL SYNTHESIS POLYKETIDE SYNTHASE TYPE I PKS1-RELATED"/>
    <property type="match status" value="1"/>
</dbReference>
<dbReference type="CDD" id="cd08956">
    <property type="entry name" value="KR_3_FAS_SDR_x"/>
    <property type="match status" value="1"/>
</dbReference>
<dbReference type="InterPro" id="IPR001227">
    <property type="entry name" value="Ac_transferase_dom_sf"/>
</dbReference>
<dbReference type="Pfam" id="PF13602">
    <property type="entry name" value="ADH_zinc_N_2"/>
    <property type="match status" value="1"/>
</dbReference>
<dbReference type="Pfam" id="PF21089">
    <property type="entry name" value="PKS_DH_N"/>
    <property type="match status" value="1"/>
</dbReference>
<dbReference type="PROSITE" id="PS50075">
    <property type="entry name" value="CARRIER"/>
    <property type="match status" value="1"/>
</dbReference>
<feature type="region of interest" description="N-terminal hotdog fold" evidence="7">
    <location>
        <begin position="165"/>
        <end position="289"/>
    </location>
</feature>
<dbReference type="Proteomes" id="UP000807371">
    <property type="component" value="Unassembled WGS sequence"/>
</dbReference>
<evidence type="ECO:0000259" key="10">
    <source>
        <dbReference type="PROSITE" id="PS52019"/>
    </source>
</evidence>
<dbReference type="SMART" id="SM00822">
    <property type="entry name" value="PKS_KR"/>
    <property type="match status" value="1"/>
</dbReference>
<dbReference type="PANTHER" id="PTHR43775">
    <property type="entry name" value="FATTY ACID SYNTHASE"/>
    <property type="match status" value="1"/>
</dbReference>
<accession>A0ABS0NTH6</accession>
<dbReference type="InterPro" id="IPR057326">
    <property type="entry name" value="KR_dom"/>
</dbReference>
<dbReference type="InterPro" id="IPR050091">
    <property type="entry name" value="PKS_NRPS_Biosynth_Enz"/>
</dbReference>
<keyword evidence="12" id="KW-1185">Reference proteome</keyword>
<dbReference type="SMART" id="SM01294">
    <property type="entry name" value="PKS_PP_betabranch"/>
    <property type="match status" value="1"/>
</dbReference>
<dbReference type="InterPro" id="IPR006162">
    <property type="entry name" value="Ppantetheine_attach_site"/>
</dbReference>
<comment type="caution">
    <text evidence="11">The sequence shown here is derived from an EMBL/GenBank/DDBJ whole genome shotgun (WGS) entry which is preliminary data.</text>
</comment>
<dbReference type="SMART" id="SM00823">
    <property type="entry name" value="PKS_PP"/>
    <property type="match status" value="1"/>
</dbReference>
<dbReference type="Gene3D" id="1.10.1200.10">
    <property type="entry name" value="ACP-like"/>
    <property type="match status" value="1"/>
</dbReference>
<dbReference type="InterPro" id="IPR013154">
    <property type="entry name" value="ADH-like_N"/>
</dbReference>
<dbReference type="SMART" id="SM00829">
    <property type="entry name" value="PKS_ER"/>
    <property type="match status" value="1"/>
</dbReference>
<dbReference type="SUPFAM" id="SSF51735">
    <property type="entry name" value="NAD(P)-binding Rossmann-fold domains"/>
    <property type="match status" value="3"/>
</dbReference>
<feature type="domain" description="PKS/mFAS DH" evidence="10">
    <location>
        <begin position="165"/>
        <end position="437"/>
    </location>
</feature>
<dbReference type="InterPro" id="IPR013968">
    <property type="entry name" value="PKS_KR"/>
</dbReference>
<protein>
    <submittedName>
        <fullName evidence="11">SDR family NAD(P)-dependent oxidoreductase</fullName>
    </submittedName>
</protein>
<feature type="domain" description="Carrier" evidence="9">
    <location>
        <begin position="1228"/>
        <end position="1303"/>
    </location>
</feature>
<dbReference type="InterPro" id="IPR009081">
    <property type="entry name" value="PP-bd_ACP"/>
</dbReference>
<dbReference type="InterPro" id="IPR042104">
    <property type="entry name" value="PKS_dehydratase_sf"/>
</dbReference>
<sequence>MEPVVEEFRGVVSGLSFGSASVGVVTSGGGVGGDWADPEYWVRHVCEPVRFFDAVRALEAEGVGFFLEIGADGTLTALAQECLDDDSGPVVCAATQLKNHPEPQTAVAAVGRLHTGGVPVRWETLTGEARTVELPTYAFQHERYWLPSAAGPGDTTALGQRPADHPLLGATVEPADGGVLLTGRLSLATHPWLAGHAVAGTVLLPGTAFVEIAIRAGDEVGCGRIDELTLQAPLTLPERGGVRLQVAVGEPDTAGGRPVRISSRAEDAPEDTPWTRHATGTLTPAGAPGFDLTAWPPPGAEPVDVSGLYPWLETIGSSYRPPFQGLRAAWRHGEETYAEVELPAGTRPDRFGLHPALLDSALHAALLATVDDPGAGLRLPFSWSGVELYADGAPAARVRLTPAGDGALTVRLADATGAPLAAVQTLATRPVSADQLREDRDDGLRDALFRLDWVPAPEGPGQDPGRVAVLGQDVPDLAGLTGEVPDVVVFEVPVTEDVRVAVHGTLERLRAWLAEERLAASRLAVVVRHGLLAHAAAAGLVRSAQSENPGRLLLIETDPPVPGGPEPDTATVPLPAAVLGGAEPHVRVRDGEVLVPRLARDRAAGLLTPPAEGPWHLDFTAAGTLENLALVPRPEVAQPLAPGQVRIAVRAAGMNFRDALIALGMYPGEATPFLGDEAAGVVLAVGEGVTGLAPGDRVLGLVPRAFGPQAVTDQRLLARIPRGWSFERAASVPVVFLTAWMGLVDLADVGPGDVVLVHAAAGGVGMAAVQLARSRGAEVLATASEAKWEVVRGLGVPETHLASSRSLEFRERFLEVTGGRGADVVLNSLAGEYVDASLDLLPRGGRFLEMGKSDIRDPEQVAADHPGVRYQTFDVIEAGPDRLGTMLTEVVELLARGELTPLPVRSWDVRRAPEAFRYVSQARHIGKVVLTMPRRWDEPGTVLLTGATGALGGLVARHLVSAHGVRHLLLTSRRGPAAEGTAELTAALRELGAATVDVVACDAADKDALAAVLAGIPADRPLTAVVHAAGVVDDALAASLTDEQVERVLRPKVDAARNLHELTAGLDLAAFVLFSSASGLFGTPGQANYAAANAYLDALARHRREDLGLPAVSLAWGLWDQASAMTEHLDRADLARVGRTGALPLPPELGLALFDAALATDRAVAVPVRLDLAGLRSRAAAGETVPPLLRGLVRATARRATANAAGQASGAEALLRSIAGAPRATRERTLLDLVRTHAATVLGHPTAQSVEPERAFRDVGFDSLTAVELRNRIGAATGLRLSAAVVFDHPTPAALAAHLADQLGDDAAPTTRDALAELDRIEAALTALAEQETVRGEVTARLHTLLTRWSGRPATEPAEDDDAAVLDASDDELFDLLDNELETP</sequence>
<keyword evidence="4" id="KW-0808">Transferase</keyword>
<evidence type="ECO:0000256" key="7">
    <source>
        <dbReference type="PROSITE-ProRule" id="PRU01363"/>
    </source>
</evidence>
<dbReference type="InterPro" id="IPR049552">
    <property type="entry name" value="PKS_DH_N"/>
</dbReference>
<dbReference type="Gene3D" id="3.40.366.10">
    <property type="entry name" value="Malonyl-Coenzyme A Acyl Carrier Protein, domain 2"/>
    <property type="match status" value="1"/>
</dbReference>
<dbReference type="Gene3D" id="3.40.50.720">
    <property type="entry name" value="NAD(P)-binding Rossmann-like Domain"/>
    <property type="match status" value="1"/>
</dbReference>
<dbReference type="SUPFAM" id="SSF50129">
    <property type="entry name" value="GroES-like"/>
    <property type="match status" value="1"/>
</dbReference>
<dbReference type="PROSITE" id="PS01162">
    <property type="entry name" value="QOR_ZETA_CRYSTAL"/>
    <property type="match status" value="1"/>
</dbReference>
<dbReference type="SUPFAM" id="SSF47336">
    <property type="entry name" value="ACP-like"/>
    <property type="match status" value="1"/>
</dbReference>
<dbReference type="Gene3D" id="3.40.50.11460">
    <property type="match status" value="1"/>
</dbReference>
<evidence type="ECO:0000256" key="6">
    <source>
        <dbReference type="ARBA" id="ARBA00023268"/>
    </source>
</evidence>
<gene>
    <name evidence="11" type="ORF">IHE55_28570</name>
</gene>
<dbReference type="RefSeq" id="WP_197992312.1">
    <property type="nucleotide sequence ID" value="NZ_JACYXC010000001.1"/>
</dbReference>
<reference evidence="11 12" key="1">
    <citation type="submission" date="2020-09" db="EMBL/GenBank/DDBJ databases">
        <title>Biosynthesis of the nuclear factor of activated T cells inhibitor NFAT-133 and its congeners in Streptomyces pactum.</title>
        <authorList>
            <person name="Zhou W."/>
            <person name="Posri P."/>
            <person name="Abugrain M.E."/>
            <person name="Weisberg A.J."/>
            <person name="Chang J.H."/>
            <person name="Mahmud T."/>
        </authorList>
    </citation>
    <scope>NUCLEOTIDE SEQUENCE [LARGE SCALE GENOMIC DNA]</scope>
    <source>
        <strain evidence="11 12">ATCC 27456</strain>
    </source>
</reference>
<evidence type="ECO:0000259" key="9">
    <source>
        <dbReference type="PROSITE" id="PS50075"/>
    </source>
</evidence>
<dbReference type="InterPro" id="IPR036736">
    <property type="entry name" value="ACP-like_sf"/>
</dbReference>
<dbReference type="InterPro" id="IPR020806">
    <property type="entry name" value="PKS_PP-bd"/>
</dbReference>
<dbReference type="PROSITE" id="PS52019">
    <property type="entry name" value="PKS_MFAS_DH"/>
    <property type="match status" value="1"/>
</dbReference>
<feature type="active site" description="Proton acceptor; for dehydratase activity" evidence="7">
    <location>
        <position position="196"/>
    </location>
</feature>
<evidence type="ECO:0000256" key="5">
    <source>
        <dbReference type="ARBA" id="ARBA00023194"/>
    </source>
</evidence>
<dbReference type="InterPro" id="IPR002364">
    <property type="entry name" value="Quin_OxRdtase/zeta-crystal_CS"/>
</dbReference>
<organism evidence="11 12">
    <name type="scientific">Streptomyces pactum</name>
    <dbReference type="NCBI Taxonomy" id="68249"/>
    <lineage>
        <taxon>Bacteria</taxon>
        <taxon>Bacillati</taxon>
        <taxon>Actinomycetota</taxon>
        <taxon>Actinomycetes</taxon>
        <taxon>Kitasatosporales</taxon>
        <taxon>Streptomycetaceae</taxon>
        <taxon>Streptomyces</taxon>
    </lineage>
</organism>
<evidence type="ECO:0000256" key="1">
    <source>
        <dbReference type="ARBA" id="ARBA00004792"/>
    </source>
</evidence>
<dbReference type="InterPro" id="IPR036291">
    <property type="entry name" value="NAD(P)-bd_dom_sf"/>
</dbReference>
<feature type="active site" description="Proton donor; for dehydratase activity" evidence="7">
    <location>
        <position position="359"/>
    </location>
</feature>
<dbReference type="EMBL" id="JACYXC010000001">
    <property type="protein sequence ID" value="MBH5338517.1"/>
    <property type="molecule type" value="Genomic_DNA"/>
</dbReference>
<name>A0ABS0NTH6_9ACTN</name>
<dbReference type="Gene3D" id="3.90.180.10">
    <property type="entry name" value="Medium-chain alcohol dehydrogenases, catalytic domain"/>
    <property type="match status" value="1"/>
</dbReference>
<dbReference type="CDD" id="cd05195">
    <property type="entry name" value="enoyl_red"/>
    <property type="match status" value="1"/>
</dbReference>
<dbReference type="Pfam" id="PF00550">
    <property type="entry name" value="PP-binding"/>
    <property type="match status" value="1"/>
</dbReference>
<evidence type="ECO:0000313" key="11">
    <source>
        <dbReference type="EMBL" id="MBH5338517.1"/>
    </source>
</evidence>
<dbReference type="Pfam" id="PF08659">
    <property type="entry name" value="KR"/>
    <property type="match status" value="1"/>
</dbReference>
<evidence type="ECO:0000313" key="12">
    <source>
        <dbReference type="Proteomes" id="UP000807371"/>
    </source>
</evidence>
<evidence type="ECO:0000256" key="3">
    <source>
        <dbReference type="ARBA" id="ARBA00022553"/>
    </source>
</evidence>
<dbReference type="InterPro" id="IPR011032">
    <property type="entry name" value="GroES-like_sf"/>
</dbReference>
<keyword evidence="5" id="KW-0045">Antibiotic biosynthesis</keyword>
<evidence type="ECO:0000256" key="2">
    <source>
        <dbReference type="ARBA" id="ARBA00022450"/>
    </source>
</evidence>
<dbReference type="InterPro" id="IPR020807">
    <property type="entry name" value="PKS_DH"/>
</dbReference>
<keyword evidence="3" id="KW-0597">Phosphoprotein</keyword>
<feature type="region of interest" description="Disordered" evidence="8">
    <location>
        <begin position="250"/>
        <end position="290"/>
    </location>
</feature>
<dbReference type="SMART" id="SM00826">
    <property type="entry name" value="PKS_DH"/>
    <property type="match status" value="1"/>
</dbReference>
<dbReference type="InterPro" id="IPR016035">
    <property type="entry name" value="Acyl_Trfase/lysoPLipase"/>
</dbReference>
<evidence type="ECO:0000256" key="8">
    <source>
        <dbReference type="SAM" id="MobiDB-lite"/>
    </source>
</evidence>
<feature type="region of interest" description="C-terminal hotdog fold" evidence="7">
    <location>
        <begin position="300"/>
        <end position="437"/>
    </location>
</feature>
<dbReference type="InterPro" id="IPR049900">
    <property type="entry name" value="PKS_mFAS_DH"/>
</dbReference>
<evidence type="ECO:0000256" key="4">
    <source>
        <dbReference type="ARBA" id="ARBA00022679"/>
    </source>
</evidence>
<dbReference type="Gene3D" id="3.10.129.110">
    <property type="entry name" value="Polyketide synthase dehydratase"/>
    <property type="match status" value="1"/>
</dbReference>
<comment type="pathway">
    <text evidence="1">Antibiotic biosynthesis.</text>
</comment>
<dbReference type="Pfam" id="PF14765">
    <property type="entry name" value="PS-DH"/>
    <property type="match status" value="1"/>
</dbReference>